<dbReference type="Proteomes" id="UP000192722">
    <property type="component" value="Unassembled WGS sequence"/>
</dbReference>
<comment type="caution">
    <text evidence="1">The sequence shown here is derived from an EMBL/GenBank/DDBJ whole genome shotgun (WGS) entry which is preliminary data.</text>
</comment>
<dbReference type="EMBL" id="MRWD01000104">
    <property type="protein sequence ID" value="ORJ18628.1"/>
    <property type="molecule type" value="Genomic_DNA"/>
</dbReference>
<protein>
    <recommendedName>
        <fullName evidence="3">Pilus assembly protein PilL</fullName>
    </recommendedName>
</protein>
<dbReference type="RefSeq" id="WP_084984604.1">
    <property type="nucleotide sequence ID" value="NZ_CBCSCF010000004.1"/>
</dbReference>
<gene>
    <name evidence="1" type="ORF">BS639_24240</name>
</gene>
<dbReference type="InterPro" id="IPR022260">
    <property type="entry name" value="Integr_conj_element_PilL"/>
</dbReference>
<dbReference type="NCBIfam" id="TIGR03748">
    <property type="entry name" value="conj_PilL"/>
    <property type="match status" value="1"/>
</dbReference>
<proteinExistence type="predicted"/>
<sequence>MKVEFNLCVITVVLALLTGCSPSTTPLPLTSALTLQPEIGTSSIPPPPVVASLIRPEVTRYDRYLLVSIDPMAGQRTPLSQIIDIRISPSLKPTVADALHYLLRYSGYRLCTMGPAVAILYPQPLPAVQYQLGPMRLLTGLQLISGSPWNIEIDEVQRVVCHTLRNGYSLPSAALAVKPKGGFFNQ</sequence>
<keyword evidence="2" id="KW-1185">Reference proteome</keyword>
<dbReference type="PROSITE" id="PS51257">
    <property type="entry name" value="PROKAR_LIPOPROTEIN"/>
    <property type="match status" value="1"/>
</dbReference>
<name>A0ABX3TTZ3_9GAMM</name>
<evidence type="ECO:0000313" key="2">
    <source>
        <dbReference type="Proteomes" id="UP000192722"/>
    </source>
</evidence>
<accession>A0ABX3TTZ3</accession>
<evidence type="ECO:0008006" key="3">
    <source>
        <dbReference type="Google" id="ProtNLM"/>
    </source>
</evidence>
<reference evidence="1 2" key="1">
    <citation type="journal article" date="2017" name="Int. J. Syst. Evol. Microbiol.">
        <title>Rouxiella badensis sp. nov. and Rouxiella silvae sp. nov. isolated from peat bog soil in Germany and emendation of the genus description.</title>
        <authorList>
            <person name="Le Fleche-Mateos A."/>
            <person name="Kugler J.H."/>
            <person name="Hansen S.H."/>
            <person name="Syldatk C."/>
            <person name="Hausmann R."/>
            <person name="Lomprez F."/>
            <person name="Vandenbogaert M."/>
            <person name="Manuguerra J.C."/>
            <person name="Grimont P.A."/>
        </authorList>
    </citation>
    <scope>NUCLEOTIDE SEQUENCE [LARGE SCALE GENOMIC DNA]</scope>
    <source>
        <strain evidence="1 2">213</strain>
    </source>
</reference>
<evidence type="ECO:0000313" key="1">
    <source>
        <dbReference type="EMBL" id="ORJ18628.1"/>
    </source>
</evidence>
<organism evidence="1 2">
    <name type="scientific">Rouxiella silvae</name>
    <dbReference type="NCBI Taxonomy" id="1646373"/>
    <lineage>
        <taxon>Bacteria</taxon>
        <taxon>Pseudomonadati</taxon>
        <taxon>Pseudomonadota</taxon>
        <taxon>Gammaproteobacteria</taxon>
        <taxon>Enterobacterales</taxon>
        <taxon>Yersiniaceae</taxon>
        <taxon>Rouxiella</taxon>
    </lineage>
</organism>